<dbReference type="SUPFAM" id="SSF50969">
    <property type="entry name" value="YVTN repeat-like/Quinoprotein amine dehydrogenase"/>
    <property type="match status" value="1"/>
</dbReference>
<gene>
    <name evidence="5" type="ORF">ACFPRH_14180</name>
</gene>
<dbReference type="InterPro" id="IPR013098">
    <property type="entry name" value="Ig_I-set"/>
</dbReference>
<keyword evidence="2" id="KW-1133">Transmembrane helix</keyword>
<dbReference type="SUPFAM" id="SSF49319">
    <property type="entry name" value="Actinoxanthin-like"/>
    <property type="match status" value="1"/>
</dbReference>
<feature type="transmembrane region" description="Helical" evidence="2">
    <location>
        <begin position="703"/>
        <end position="724"/>
    </location>
</feature>
<organism evidence="5 6">
    <name type="scientific">Streptomyces amakusaensis</name>
    <dbReference type="NCBI Taxonomy" id="67271"/>
    <lineage>
        <taxon>Bacteria</taxon>
        <taxon>Bacillati</taxon>
        <taxon>Actinomycetota</taxon>
        <taxon>Actinomycetes</taxon>
        <taxon>Kitasatosporales</taxon>
        <taxon>Streptomycetaceae</taxon>
        <taxon>Streptomyces</taxon>
    </lineage>
</organism>
<evidence type="ECO:0000256" key="1">
    <source>
        <dbReference type="SAM" id="MobiDB-lite"/>
    </source>
</evidence>
<dbReference type="InterPro" id="IPR036179">
    <property type="entry name" value="Ig-like_dom_sf"/>
</dbReference>
<evidence type="ECO:0000313" key="6">
    <source>
        <dbReference type="Proteomes" id="UP001596160"/>
    </source>
</evidence>
<keyword evidence="6" id="KW-1185">Reference proteome</keyword>
<proteinExistence type="predicted"/>
<evidence type="ECO:0000259" key="4">
    <source>
        <dbReference type="PROSITE" id="PS50835"/>
    </source>
</evidence>
<dbReference type="InterPro" id="IPR015943">
    <property type="entry name" value="WD40/YVTN_repeat-like_dom_sf"/>
</dbReference>
<dbReference type="EMBL" id="JBHSKP010000007">
    <property type="protein sequence ID" value="MFC5152885.1"/>
    <property type="molecule type" value="Genomic_DNA"/>
</dbReference>
<dbReference type="InterPro" id="IPR007110">
    <property type="entry name" value="Ig-like_dom"/>
</dbReference>
<reference evidence="6" key="1">
    <citation type="journal article" date="2019" name="Int. J. Syst. Evol. Microbiol.">
        <title>The Global Catalogue of Microorganisms (GCM) 10K type strain sequencing project: providing services to taxonomists for standard genome sequencing and annotation.</title>
        <authorList>
            <consortium name="The Broad Institute Genomics Platform"/>
            <consortium name="The Broad Institute Genome Sequencing Center for Infectious Disease"/>
            <person name="Wu L."/>
            <person name="Ma J."/>
        </authorList>
    </citation>
    <scope>NUCLEOTIDE SEQUENCE [LARGE SCALE GENOMIC DNA]</scope>
    <source>
        <strain evidence="6">PCU 266</strain>
    </source>
</reference>
<dbReference type="Gene3D" id="2.60.40.230">
    <property type="entry name" value="Neocarzinostatin-like"/>
    <property type="match status" value="1"/>
</dbReference>
<keyword evidence="3" id="KW-0732">Signal</keyword>
<dbReference type="Gene3D" id="2.130.10.10">
    <property type="entry name" value="YVTN repeat-like/Quinoprotein amine dehydrogenase"/>
    <property type="match status" value="2"/>
</dbReference>
<protein>
    <submittedName>
        <fullName evidence="5">Endoglucanase</fullName>
    </submittedName>
</protein>
<dbReference type="InterPro" id="IPR027273">
    <property type="entry name" value="Neocarzinostatin-like"/>
</dbReference>
<name>A0ABW0ALM5_9ACTN</name>
<evidence type="ECO:0000256" key="3">
    <source>
        <dbReference type="SAM" id="SignalP"/>
    </source>
</evidence>
<keyword evidence="2" id="KW-0812">Transmembrane</keyword>
<dbReference type="PANTHER" id="PTHR47197">
    <property type="entry name" value="PROTEIN NIRF"/>
    <property type="match status" value="1"/>
</dbReference>
<feature type="signal peptide" evidence="3">
    <location>
        <begin position="1"/>
        <end position="33"/>
    </location>
</feature>
<feature type="region of interest" description="Disordered" evidence="1">
    <location>
        <begin position="584"/>
        <end position="699"/>
    </location>
</feature>
<accession>A0ABW0ALM5</accession>
<evidence type="ECO:0000313" key="5">
    <source>
        <dbReference type="EMBL" id="MFC5152885.1"/>
    </source>
</evidence>
<feature type="compositionally biased region" description="Acidic residues" evidence="1">
    <location>
        <begin position="606"/>
        <end position="635"/>
    </location>
</feature>
<dbReference type="SUPFAM" id="SSF50974">
    <property type="entry name" value="Nitrous oxide reductase, N-terminal domain"/>
    <property type="match status" value="1"/>
</dbReference>
<dbReference type="InterPro" id="IPR011044">
    <property type="entry name" value="Quino_amine_DH_bsu"/>
</dbReference>
<dbReference type="RefSeq" id="WP_344478910.1">
    <property type="nucleotide sequence ID" value="NZ_BAAASB010000011.1"/>
</dbReference>
<feature type="compositionally biased region" description="Gly residues" evidence="1">
    <location>
        <begin position="675"/>
        <end position="692"/>
    </location>
</feature>
<feature type="compositionally biased region" description="Gly residues" evidence="1">
    <location>
        <begin position="637"/>
        <end position="669"/>
    </location>
</feature>
<dbReference type="SUPFAM" id="SSF48726">
    <property type="entry name" value="Immunoglobulin"/>
    <property type="match status" value="1"/>
</dbReference>
<dbReference type="Pfam" id="PF07679">
    <property type="entry name" value="I-set"/>
    <property type="match status" value="1"/>
</dbReference>
<feature type="domain" description="Ig-like" evidence="4">
    <location>
        <begin position="513"/>
        <end position="601"/>
    </location>
</feature>
<dbReference type="InterPro" id="IPR011045">
    <property type="entry name" value="N2O_reductase_N"/>
</dbReference>
<keyword evidence="2" id="KW-0472">Membrane</keyword>
<dbReference type="PANTHER" id="PTHR47197:SF3">
    <property type="entry name" value="DIHYDRO-HEME D1 DEHYDROGENASE"/>
    <property type="match status" value="1"/>
</dbReference>
<feature type="chain" id="PRO_5046831827" evidence="3">
    <location>
        <begin position="34"/>
        <end position="730"/>
    </location>
</feature>
<dbReference type="InterPro" id="IPR051200">
    <property type="entry name" value="Host-pathogen_enzymatic-act"/>
</dbReference>
<comment type="caution">
    <text evidence="5">The sequence shown here is derived from an EMBL/GenBank/DDBJ whole genome shotgun (WGS) entry which is preliminary data.</text>
</comment>
<dbReference type="Proteomes" id="UP001596160">
    <property type="component" value="Unassembled WGS sequence"/>
</dbReference>
<dbReference type="PROSITE" id="PS50835">
    <property type="entry name" value="IG_LIKE"/>
    <property type="match status" value="1"/>
</dbReference>
<sequence length="730" mass="73983">MPSRTKRPLRGSRVLATALLLAAGLTAAGPARAADPGEGTGPTGQKLTVSAAKDLDPAGQRVTVTGSGYDPLQGIYLALCVLPKKPGEAPSPCLGGMDLTGGSGSSLWISNNPPSHGVGLTRPFTVKDGKGGFTFDLNIKIKDSNADCGQQACGIITRADHTDIGDRDQDVIVPVTFGKATPPAPEVPPGTVRHAEVRQYVPQNGVVDAEVDAANGRLYVSSVGRTVGEVVKGRLSVYETGSGALVGEPVELPGVAQSMALDGDSGELHLGLDRRVATYIPQSGLLFDERTPVADMSVGLLAMDPAADRLYVTNKSYAAPTVTVYDTRNEKWKAVGEPVKLAAMAHDLSVDTERHRGYAVAMGPVAGQPHFINHLDSIDGATGKRVDTLSLGTGRLGSQGVTIDSEGGTGYVANIADNSIHTVDLEANKVTGSVVVSGNPKHLAYDSGTKTLYAAQTTGGTVAVVDVARHKVVQTLETGKRPTGLALDAENHTLFTVSNGTGAVVQTQRQVSPSVTAEPKAVSVRAGKQAVLKATAAATPEPKVSWEVSADDGGSWQPISHAYGTEFSFRATVEHDGNRYRAVFSNPVGSTRSAGAEVTVTAAPDPDPDPDPDPSPSEEEPDPDPDPDPDPEPDPGDSGGSQGSAGGSGGTGSTGGSDSGGLSTSGGTGSSASGGTAGGSTSGSTGGASAHGGDGRLASTGSAMIPIAIGAAILTAAGAAAVMLRRRIPA</sequence>
<evidence type="ECO:0000256" key="2">
    <source>
        <dbReference type="SAM" id="Phobius"/>
    </source>
</evidence>